<dbReference type="OrthoDB" id="1224738at2759"/>
<accession>A0A371ENC3</accession>
<comment type="caution">
    <text evidence="2">The sequence shown here is derived from an EMBL/GenBank/DDBJ whole genome shotgun (WGS) entry which is preliminary data.</text>
</comment>
<evidence type="ECO:0000259" key="1">
    <source>
        <dbReference type="Pfam" id="PF25597"/>
    </source>
</evidence>
<dbReference type="InterPro" id="IPR057670">
    <property type="entry name" value="SH3_retrovirus"/>
</dbReference>
<reference evidence="2" key="1">
    <citation type="submission" date="2018-05" db="EMBL/GenBank/DDBJ databases">
        <title>Draft genome of Mucuna pruriens seed.</title>
        <authorList>
            <person name="Nnadi N.E."/>
            <person name="Vos R."/>
            <person name="Hasami M.H."/>
            <person name="Devisetty U.K."/>
            <person name="Aguiy J.C."/>
        </authorList>
    </citation>
    <scope>NUCLEOTIDE SEQUENCE [LARGE SCALE GENOMIC DNA]</scope>
    <source>
        <strain evidence="2">JCA_2017</strain>
    </source>
</reference>
<feature type="domain" description="Retroviral polymerase SH3-like" evidence="1">
    <location>
        <begin position="11"/>
        <end position="73"/>
    </location>
</feature>
<protein>
    <recommendedName>
        <fullName evidence="1">Retroviral polymerase SH3-like domain-containing protein</fullName>
    </recommendedName>
</protein>
<proteinExistence type="predicted"/>
<name>A0A371ENC3_MUCPR</name>
<evidence type="ECO:0000313" key="2">
    <source>
        <dbReference type="EMBL" id="RDX67476.1"/>
    </source>
</evidence>
<dbReference type="AlphaFoldDB" id="A0A371ENC3"/>
<feature type="non-terminal residue" evidence="2">
    <location>
        <position position="1"/>
    </location>
</feature>
<sequence length="366" mass="41119">MYHVPLKVFGCVCFVHDAFLGRDKLSARAIKCMFLGYSCLQKGYKCYSPSTKRHYMPVDITFFEETMFFSTKDDFDSIQQALPIPYPSSAKLSSFETHSQDILQPSSFIHSHVELSPPSMSICQSGTQEMGTLVYEDSLDSCPLSSIDLTPDPPSSSPSHDSKIGWPITHWKVGPNGTVDCLKVQLVAKGYTQYLFSHFQIKDLGHLKLFHIYWGKCGLLESKKQNVVARSNAEAEYWAMVNERQSHQSWAKIVHGPSIASTASIATSSLGRETIKVCSCRPHRGSTSLLDYPLLRKSSSCYKRENEIGERGAFALRGSIWQKVAMVINKKRKVVKKKVYLKQSGQMHLHKCADEAKVGWVSCREG</sequence>
<dbReference type="EMBL" id="QJKJ01012979">
    <property type="protein sequence ID" value="RDX67476.1"/>
    <property type="molecule type" value="Genomic_DNA"/>
</dbReference>
<evidence type="ECO:0000313" key="3">
    <source>
        <dbReference type="Proteomes" id="UP000257109"/>
    </source>
</evidence>
<dbReference type="Proteomes" id="UP000257109">
    <property type="component" value="Unassembled WGS sequence"/>
</dbReference>
<dbReference type="Pfam" id="PF25597">
    <property type="entry name" value="SH3_retrovirus"/>
    <property type="match status" value="1"/>
</dbReference>
<organism evidence="2 3">
    <name type="scientific">Mucuna pruriens</name>
    <name type="common">Velvet bean</name>
    <name type="synonym">Dolichos pruriens</name>
    <dbReference type="NCBI Taxonomy" id="157652"/>
    <lineage>
        <taxon>Eukaryota</taxon>
        <taxon>Viridiplantae</taxon>
        <taxon>Streptophyta</taxon>
        <taxon>Embryophyta</taxon>
        <taxon>Tracheophyta</taxon>
        <taxon>Spermatophyta</taxon>
        <taxon>Magnoliopsida</taxon>
        <taxon>eudicotyledons</taxon>
        <taxon>Gunneridae</taxon>
        <taxon>Pentapetalae</taxon>
        <taxon>rosids</taxon>
        <taxon>fabids</taxon>
        <taxon>Fabales</taxon>
        <taxon>Fabaceae</taxon>
        <taxon>Papilionoideae</taxon>
        <taxon>50 kb inversion clade</taxon>
        <taxon>NPAAA clade</taxon>
        <taxon>indigoferoid/millettioid clade</taxon>
        <taxon>Phaseoleae</taxon>
        <taxon>Mucuna</taxon>
    </lineage>
</organism>
<keyword evidence="3" id="KW-1185">Reference proteome</keyword>
<gene>
    <name evidence="2" type="ORF">CR513_53643</name>
</gene>